<dbReference type="Pfam" id="PF14300">
    <property type="entry name" value="DMP19"/>
    <property type="match status" value="1"/>
</dbReference>
<gene>
    <name evidence="2" type="ORF">LEP1GSC186_2129</name>
</gene>
<comment type="caution">
    <text evidence="2">The sequence shown here is derived from an EMBL/GenBank/DDBJ whole genome shotgun (WGS) entry which is preliminary data.</text>
</comment>
<accession>M6UB58</accession>
<dbReference type="Gene3D" id="1.20.1420.60">
    <property type="match status" value="1"/>
</dbReference>
<name>M6UB58_9LEPT</name>
<evidence type="ECO:0000313" key="2">
    <source>
        <dbReference type="EMBL" id="EMO41760.1"/>
    </source>
</evidence>
<protein>
    <submittedName>
        <fullName evidence="2">PF14300 domain protein</fullName>
    </submittedName>
</protein>
<organism evidence="2 3">
    <name type="scientific">Leptospira noguchii serovar Autumnalis str. ZUN142</name>
    <dbReference type="NCBI Taxonomy" id="1085540"/>
    <lineage>
        <taxon>Bacteria</taxon>
        <taxon>Pseudomonadati</taxon>
        <taxon>Spirochaetota</taxon>
        <taxon>Spirochaetia</taxon>
        <taxon>Leptospirales</taxon>
        <taxon>Leptospiraceae</taxon>
        <taxon>Leptospira</taxon>
    </lineage>
</organism>
<dbReference type="InterPro" id="IPR025402">
    <property type="entry name" value="DMP19_C"/>
</dbReference>
<evidence type="ECO:0000259" key="1">
    <source>
        <dbReference type="Pfam" id="PF14300"/>
    </source>
</evidence>
<evidence type="ECO:0000313" key="3">
    <source>
        <dbReference type="Proteomes" id="UP000012153"/>
    </source>
</evidence>
<sequence>MDKNKALIQLSESKNTDYGKKDFKDQSEIQKVFSTIWEVEAQVNNGGFSQYFFNSSSETAFFLVAALEKLEPVKWQKFAKRL</sequence>
<reference evidence="2 3" key="1">
    <citation type="submission" date="2013-01" db="EMBL/GenBank/DDBJ databases">
        <authorList>
            <person name="Harkins D.M."/>
            <person name="Durkin A.S."/>
            <person name="Brinkac L.M."/>
            <person name="Haft D.H."/>
            <person name="Selengut J.D."/>
            <person name="Sanka R."/>
            <person name="DePew J."/>
            <person name="Purushe J."/>
            <person name="Matthias M.A."/>
            <person name="Vinetz J.M."/>
            <person name="Sutton G.G."/>
            <person name="Nierman W.C."/>
            <person name="Fouts D.E."/>
        </authorList>
    </citation>
    <scope>NUCLEOTIDE SEQUENCE [LARGE SCALE GENOMIC DNA]</scope>
    <source>
        <strain evidence="2 3">ZUN142</strain>
    </source>
</reference>
<feature type="domain" description="DNA mimic protein DMP19 C-terminal" evidence="1">
    <location>
        <begin position="27"/>
        <end position="72"/>
    </location>
</feature>
<dbReference type="Proteomes" id="UP000012153">
    <property type="component" value="Unassembled WGS sequence"/>
</dbReference>
<dbReference type="EMBL" id="AHOP02000021">
    <property type="protein sequence ID" value="EMO41760.1"/>
    <property type="molecule type" value="Genomic_DNA"/>
</dbReference>
<dbReference type="AlphaFoldDB" id="M6UB58"/>
<proteinExistence type="predicted"/>